<comment type="caution">
    <text evidence="2">The sequence shown here is derived from an EMBL/GenBank/DDBJ whole genome shotgun (WGS) entry which is preliminary data.</text>
</comment>
<dbReference type="AlphaFoldDB" id="A0A8J7SQC5"/>
<organism evidence="2 3">
    <name type="scientific">Marivibrio halodurans</name>
    <dbReference type="NCBI Taxonomy" id="2039722"/>
    <lineage>
        <taxon>Bacteria</taxon>
        <taxon>Pseudomonadati</taxon>
        <taxon>Pseudomonadota</taxon>
        <taxon>Alphaproteobacteria</taxon>
        <taxon>Rhodospirillales</taxon>
        <taxon>Rhodospirillaceae</taxon>
        <taxon>Marivibrio</taxon>
    </lineage>
</organism>
<dbReference type="RefSeq" id="WP_210683567.1">
    <property type="nucleotide sequence ID" value="NZ_JAGMWN010000013.1"/>
</dbReference>
<feature type="transmembrane region" description="Helical" evidence="1">
    <location>
        <begin position="265"/>
        <end position="285"/>
    </location>
</feature>
<evidence type="ECO:0000313" key="2">
    <source>
        <dbReference type="EMBL" id="MBP5858981.1"/>
    </source>
</evidence>
<name>A0A8J7SQC5_9PROT</name>
<gene>
    <name evidence="2" type="ORF">KAJ83_18320</name>
</gene>
<evidence type="ECO:0000256" key="1">
    <source>
        <dbReference type="SAM" id="Phobius"/>
    </source>
</evidence>
<dbReference type="Proteomes" id="UP000672602">
    <property type="component" value="Unassembled WGS sequence"/>
</dbReference>
<reference evidence="2" key="1">
    <citation type="submission" date="2021-04" db="EMBL/GenBank/DDBJ databases">
        <authorList>
            <person name="Zhang D.-C."/>
        </authorList>
    </citation>
    <scope>NUCLEOTIDE SEQUENCE</scope>
    <source>
        <strain evidence="2">CGMCC 1.15697</strain>
    </source>
</reference>
<feature type="transmembrane region" description="Helical" evidence="1">
    <location>
        <begin position="151"/>
        <end position="172"/>
    </location>
</feature>
<feature type="transmembrane region" description="Helical" evidence="1">
    <location>
        <begin position="67"/>
        <end position="88"/>
    </location>
</feature>
<keyword evidence="1" id="KW-1133">Transmembrane helix</keyword>
<feature type="transmembrane region" description="Helical" evidence="1">
    <location>
        <begin position="125"/>
        <end position="144"/>
    </location>
</feature>
<keyword evidence="3" id="KW-1185">Reference proteome</keyword>
<feature type="transmembrane region" description="Helical" evidence="1">
    <location>
        <begin position="100"/>
        <end position="119"/>
    </location>
</feature>
<feature type="transmembrane region" description="Helical" evidence="1">
    <location>
        <begin position="42"/>
        <end position="61"/>
    </location>
</feature>
<feature type="transmembrane region" description="Helical" evidence="1">
    <location>
        <begin position="235"/>
        <end position="253"/>
    </location>
</feature>
<protein>
    <submittedName>
        <fullName evidence="2">Uncharacterized protein</fullName>
    </submittedName>
</protein>
<keyword evidence="1" id="KW-0812">Transmembrane</keyword>
<accession>A0A8J7SQC5</accession>
<proteinExistence type="predicted"/>
<feature type="transmembrane region" description="Helical" evidence="1">
    <location>
        <begin position="15"/>
        <end position="35"/>
    </location>
</feature>
<keyword evidence="1" id="KW-0472">Membrane</keyword>
<evidence type="ECO:0000313" key="3">
    <source>
        <dbReference type="Proteomes" id="UP000672602"/>
    </source>
</evidence>
<sequence length="293" mass="28322">MLDVTAPFGAGLGPVGQSVLIPALAALAVAALVRLLGGKARAALAVALGLGAAQLAIAWAIGGMPKLVTPAAVDKLVLTTLAFGPIAAGMLRRGRMEPRAIAPIAALAPVIWIAWPLLVSLDPATLPRIVAALLAAVAVAHGVGRAEGRGLPLLVALIAIGLAGVALFGATYRMAQLFSGLAVGALAAPLAVLLAGGAAGGIGAAVVGAPFRSAAIAGLASGAAILLLFTVGPPVAMALLLPAVLAGQLVPLLPGGGRSGSVAATLMTLSLAALSVAGAVLIAWATSEPLYLG</sequence>
<feature type="transmembrane region" description="Helical" evidence="1">
    <location>
        <begin position="178"/>
        <end position="199"/>
    </location>
</feature>
<dbReference type="EMBL" id="JAGMWN010000013">
    <property type="protein sequence ID" value="MBP5858981.1"/>
    <property type="molecule type" value="Genomic_DNA"/>
</dbReference>